<comment type="subcellular location">
    <subcellularLocation>
        <location evidence="1">Cell inner membrane</location>
        <topology evidence="1">Multi-pass membrane protein</topology>
    </subcellularLocation>
</comment>
<evidence type="ECO:0000256" key="7">
    <source>
        <dbReference type="ARBA" id="ARBA00022989"/>
    </source>
</evidence>
<evidence type="ECO:0000256" key="1">
    <source>
        <dbReference type="ARBA" id="ARBA00004429"/>
    </source>
</evidence>
<evidence type="ECO:0000256" key="8">
    <source>
        <dbReference type="ARBA" id="ARBA00023136"/>
    </source>
</evidence>
<dbReference type="Gene3D" id="3.30.70.1440">
    <property type="entry name" value="Multidrug efflux transporter AcrB pore domain"/>
    <property type="match status" value="1"/>
</dbReference>
<evidence type="ECO:0000256" key="4">
    <source>
        <dbReference type="ARBA" id="ARBA00022475"/>
    </source>
</evidence>
<dbReference type="InterPro" id="IPR001036">
    <property type="entry name" value="Acrflvin-R"/>
</dbReference>
<dbReference type="GO" id="GO:0005886">
    <property type="term" value="C:plasma membrane"/>
    <property type="evidence" value="ECO:0007669"/>
    <property type="project" value="UniProtKB-SubCell"/>
</dbReference>
<dbReference type="GO" id="GO:0015562">
    <property type="term" value="F:efflux transmembrane transporter activity"/>
    <property type="evidence" value="ECO:0007669"/>
    <property type="project" value="InterPro"/>
</dbReference>
<feature type="transmembrane region" description="Helical" evidence="9">
    <location>
        <begin position="12"/>
        <end position="33"/>
    </location>
</feature>
<sequence>MNIRTFIDRPILALVISISILIVGIIGLVNLPVEQFPEIAPPTVSVSASYTGANAETVQKSVIVPLEEALNGVENMMYMNSSATNTGSARITIYFRQGTDPDMATVNVQNRIASAQGLLPAEVTRSGVNVRKRQTSNIKALALYSPDNSFDENFLSNYLKINIEPRLSRIAGVGEVNVMGADYSLRIWLDPNKMASYGLVPSDITQVLSEQNLEAPTGTLGAESDNTFQYVLKYRGRYEEEPDFENMVIRSLPGGEVLYLKDVAKVELGSRSYTYIGEVNGHPGANCMIAQTSGSNANEIIEEIDKEVAEISKTLPKGMEIVDLMSTKDYLDASIKNVIKTLIEAIVLVIFVVYVFLQSFRSTFIPAIAIIVSLIGTFAFLYVAGFSLNMLTLFALVLVIGTVVDDAIVVVEAVQAKFDEGYTSPYVATVKAMGNITSALITTTLVFMSVFIPVSFMGGTTGTFYTQFGLTMAVAVGISLINAMTLSPALCSLIMTPHITGKNGEKLSFSSRFHIAFDSVFHKVVSKYKFGVLYMLKNKKVALILLIVAAGGLFILMKTTKTGLVPQEDMGTVFIDVRTSAGSNLQQTKKIMDEIDGRIKTIPQIRMYSNITGSGMISGQGAANGMFIIRLKDWDERTGKHDDINSVIAEIYRRTADISSAEILVFAPPMIPGYGVNSGFELYVQDQKGGNIEDLLAVTRELISRLNARPEIGRASTSFDTKFPQYLVEVDAALCKRNGVSPTDVLDVLSGYIGGNYASNMNRFSKLYRVMIQASPEFRLDKESLNNMFVRNSSGQMSPINQYLTLTRVYGSETLSRFNLFSAITVSGTQADGYSTGQAIQAVKEVAAEVLPAGYGYEFGGMSRDEASTGTSTVIIFIVCVVFIYLILCALYESFFIPVAIILSVPFGLAGSFLFAKMFGLENNIYLQIGLLMLIGLLAKTAILLTEYASTMRKNGMSIPQAAVSAAKVRLRPILMTSLTMVFGMLPLMFATGVGANGNISIGVGTVGGMLIGTIALLFIVPVLFIIFQTIEERVIPKRIIPEDEKLDLINE</sequence>
<evidence type="ECO:0000313" key="10">
    <source>
        <dbReference type="EMBL" id="MBO8428469.1"/>
    </source>
</evidence>
<keyword evidence="5" id="KW-0997">Cell inner membrane</keyword>
<dbReference type="InterPro" id="IPR027463">
    <property type="entry name" value="AcrB_DN_DC_subdom"/>
</dbReference>
<keyword evidence="3" id="KW-0813">Transport</keyword>
<feature type="transmembrane region" description="Helical" evidence="9">
    <location>
        <begin position="432"/>
        <end position="452"/>
    </location>
</feature>
<comment type="caution">
    <text evidence="10">The sequence shown here is derived from an EMBL/GenBank/DDBJ whole genome shotgun (WGS) entry which is preliminary data.</text>
</comment>
<organism evidence="10 11">
    <name type="scientific">Candidatus Egerieousia excrementavium</name>
    <dbReference type="NCBI Taxonomy" id="2840778"/>
    <lineage>
        <taxon>Bacteria</taxon>
        <taxon>Pseudomonadati</taxon>
        <taxon>Bacteroidota</taxon>
        <taxon>Bacteroidia</taxon>
        <taxon>Bacteroidales</taxon>
        <taxon>Candidatus Egerieousia</taxon>
    </lineage>
</organism>
<dbReference type="FunFam" id="3.30.70.1430:FF:000001">
    <property type="entry name" value="Efflux pump membrane transporter"/>
    <property type="match status" value="1"/>
</dbReference>
<feature type="transmembrane region" description="Helical" evidence="9">
    <location>
        <begin position="974"/>
        <end position="996"/>
    </location>
</feature>
<feature type="transmembrane region" description="Helical" evidence="9">
    <location>
        <begin position="464"/>
        <end position="486"/>
    </location>
</feature>
<keyword evidence="7 9" id="KW-1133">Transmembrane helix</keyword>
<dbReference type="NCBIfam" id="TIGR00915">
    <property type="entry name" value="2A0602"/>
    <property type="match status" value="1"/>
</dbReference>
<evidence type="ECO:0000256" key="5">
    <source>
        <dbReference type="ARBA" id="ARBA00022519"/>
    </source>
</evidence>
<evidence type="ECO:0000256" key="2">
    <source>
        <dbReference type="ARBA" id="ARBA00010942"/>
    </source>
</evidence>
<feature type="transmembrane region" description="Helical" evidence="9">
    <location>
        <begin position="874"/>
        <end position="892"/>
    </location>
</feature>
<evidence type="ECO:0000256" key="3">
    <source>
        <dbReference type="ARBA" id="ARBA00022448"/>
    </source>
</evidence>
<accession>A0A9D9DIV7</accession>
<reference evidence="10" key="1">
    <citation type="submission" date="2020-10" db="EMBL/GenBank/DDBJ databases">
        <authorList>
            <person name="Gilroy R."/>
        </authorList>
    </citation>
    <scope>NUCLEOTIDE SEQUENCE</scope>
    <source>
        <strain evidence="10">15467</strain>
    </source>
</reference>
<feature type="transmembrane region" description="Helical" evidence="9">
    <location>
        <begin position="338"/>
        <end position="357"/>
    </location>
</feature>
<feature type="transmembrane region" description="Helical" evidence="9">
    <location>
        <begin position="390"/>
        <end position="411"/>
    </location>
</feature>
<dbReference type="EMBL" id="JADINB010000019">
    <property type="protein sequence ID" value="MBO8428469.1"/>
    <property type="molecule type" value="Genomic_DNA"/>
</dbReference>
<evidence type="ECO:0000256" key="6">
    <source>
        <dbReference type="ARBA" id="ARBA00022692"/>
    </source>
</evidence>
<reference evidence="10" key="2">
    <citation type="journal article" date="2021" name="PeerJ">
        <title>Extensive microbial diversity within the chicken gut microbiome revealed by metagenomics and culture.</title>
        <authorList>
            <person name="Gilroy R."/>
            <person name="Ravi A."/>
            <person name="Getino M."/>
            <person name="Pursley I."/>
            <person name="Horton D.L."/>
            <person name="Alikhan N.F."/>
            <person name="Baker D."/>
            <person name="Gharbi K."/>
            <person name="Hall N."/>
            <person name="Watson M."/>
            <person name="Adriaenssens E.M."/>
            <person name="Foster-Nyarko E."/>
            <person name="Jarju S."/>
            <person name="Secka A."/>
            <person name="Antonio M."/>
            <person name="Oren A."/>
            <person name="Chaudhuri R.R."/>
            <person name="La Ragione R."/>
            <person name="Hildebrand F."/>
            <person name="Pallen M.J."/>
        </authorList>
    </citation>
    <scope>NUCLEOTIDE SEQUENCE</scope>
    <source>
        <strain evidence="10">15467</strain>
    </source>
</reference>
<dbReference type="Proteomes" id="UP000823635">
    <property type="component" value="Unassembled WGS sequence"/>
</dbReference>
<keyword evidence="4" id="KW-1003">Cell membrane</keyword>
<feature type="transmembrane region" description="Helical" evidence="9">
    <location>
        <begin position="925"/>
        <end position="945"/>
    </location>
</feature>
<dbReference type="InterPro" id="IPR004764">
    <property type="entry name" value="MdtF-like"/>
</dbReference>
<feature type="transmembrane region" description="Helical" evidence="9">
    <location>
        <begin position="541"/>
        <end position="557"/>
    </location>
</feature>
<name>A0A9D9DIV7_9BACT</name>
<feature type="transmembrane region" description="Helical" evidence="9">
    <location>
        <begin position="364"/>
        <end position="384"/>
    </location>
</feature>
<dbReference type="SUPFAM" id="SSF82693">
    <property type="entry name" value="Multidrug efflux transporter AcrB pore domain, PN1, PN2, PC1 and PC2 subdomains"/>
    <property type="match status" value="4"/>
</dbReference>
<dbReference type="Gene3D" id="3.30.2090.10">
    <property type="entry name" value="Multidrug efflux transporter AcrB TolC docking domain, DN and DC subdomains"/>
    <property type="match status" value="2"/>
</dbReference>
<evidence type="ECO:0000313" key="11">
    <source>
        <dbReference type="Proteomes" id="UP000823635"/>
    </source>
</evidence>
<keyword evidence="6 9" id="KW-0812">Transmembrane</keyword>
<feature type="transmembrane region" description="Helical" evidence="9">
    <location>
        <begin position="1002"/>
        <end position="1028"/>
    </location>
</feature>
<dbReference type="PRINTS" id="PR00702">
    <property type="entry name" value="ACRIFLAVINRP"/>
</dbReference>
<dbReference type="SUPFAM" id="SSF82866">
    <property type="entry name" value="Multidrug efflux transporter AcrB transmembrane domain"/>
    <property type="match status" value="2"/>
</dbReference>
<comment type="similarity">
    <text evidence="2">Belongs to the resistance-nodulation-cell division (RND) (TC 2.A.6) family.</text>
</comment>
<keyword evidence="8 9" id="KW-0472">Membrane</keyword>
<dbReference type="Gene3D" id="3.30.70.1430">
    <property type="entry name" value="Multidrug efflux transporter AcrB pore domain"/>
    <property type="match status" value="2"/>
</dbReference>
<feature type="transmembrane region" description="Helical" evidence="9">
    <location>
        <begin position="899"/>
        <end position="919"/>
    </location>
</feature>
<evidence type="ECO:0000256" key="9">
    <source>
        <dbReference type="SAM" id="Phobius"/>
    </source>
</evidence>
<dbReference type="PANTHER" id="PTHR32063">
    <property type="match status" value="1"/>
</dbReference>
<dbReference type="PANTHER" id="PTHR32063:SF9">
    <property type="entry name" value="SIMILAR TO MULTIDRUG RESISTANCE PROTEIN MEXB"/>
    <property type="match status" value="1"/>
</dbReference>
<dbReference type="Gene3D" id="3.30.70.1320">
    <property type="entry name" value="Multidrug efflux transporter AcrB pore domain like"/>
    <property type="match status" value="1"/>
</dbReference>
<protein>
    <submittedName>
        <fullName evidence="10">Efflux RND transporter permease subunit</fullName>
    </submittedName>
</protein>
<dbReference type="AlphaFoldDB" id="A0A9D9DIV7"/>
<dbReference type="FunFam" id="1.20.1640.10:FF:000001">
    <property type="entry name" value="Efflux pump membrane transporter"/>
    <property type="match status" value="1"/>
</dbReference>
<proteinExistence type="inferred from homology"/>
<gene>
    <name evidence="10" type="ORF">IAC68_00845</name>
</gene>
<dbReference type="SUPFAM" id="SSF82714">
    <property type="entry name" value="Multidrug efflux transporter AcrB TolC docking domain, DN and DC subdomains"/>
    <property type="match status" value="2"/>
</dbReference>
<dbReference type="Pfam" id="PF00873">
    <property type="entry name" value="ACR_tran"/>
    <property type="match status" value="1"/>
</dbReference>
<dbReference type="GO" id="GO:0042910">
    <property type="term" value="F:xenobiotic transmembrane transporter activity"/>
    <property type="evidence" value="ECO:0007669"/>
    <property type="project" value="TreeGrafter"/>
</dbReference>
<dbReference type="GO" id="GO:0009636">
    <property type="term" value="P:response to toxic substance"/>
    <property type="evidence" value="ECO:0007669"/>
    <property type="project" value="UniProtKB-ARBA"/>
</dbReference>
<dbReference type="Gene3D" id="1.20.1640.10">
    <property type="entry name" value="Multidrug efflux transporter AcrB transmembrane domain"/>
    <property type="match status" value="2"/>
</dbReference>